<dbReference type="RefSeq" id="WP_164349350.1">
    <property type="nucleotide sequence ID" value="NZ_JAAGLQ010000648.1"/>
</dbReference>
<organism evidence="1 2">
    <name type="scientific">Streptomyces halstedii</name>
    <dbReference type="NCBI Taxonomy" id="1944"/>
    <lineage>
        <taxon>Bacteria</taxon>
        <taxon>Bacillati</taxon>
        <taxon>Actinomycetota</taxon>
        <taxon>Actinomycetes</taxon>
        <taxon>Kitasatosporales</taxon>
        <taxon>Streptomycetaceae</taxon>
        <taxon>Streptomyces</taxon>
    </lineage>
</organism>
<evidence type="ECO:0000313" key="2">
    <source>
        <dbReference type="Proteomes" id="UP000471293"/>
    </source>
</evidence>
<gene>
    <name evidence="1" type="ORF">G3I29_31055</name>
</gene>
<comment type="caution">
    <text evidence="1">The sequence shown here is derived from an EMBL/GenBank/DDBJ whole genome shotgun (WGS) entry which is preliminary data.</text>
</comment>
<protein>
    <recommendedName>
        <fullName evidence="3">DUF3168 domain-containing protein</fullName>
    </recommendedName>
</protein>
<accession>A0A6N9U7G7</accession>
<proteinExistence type="predicted"/>
<reference evidence="1 2" key="1">
    <citation type="submission" date="2020-01" db="EMBL/GenBank/DDBJ databases">
        <title>Insect and environment-associated Actinomycetes.</title>
        <authorList>
            <person name="Currrie C."/>
            <person name="Chevrette M."/>
            <person name="Carlson C."/>
            <person name="Stubbendieck R."/>
            <person name="Wendt-Pienkowski E."/>
        </authorList>
    </citation>
    <scope>NUCLEOTIDE SEQUENCE [LARGE SCALE GENOMIC DNA]</scope>
    <source>
        <strain evidence="1 2">SID11342</strain>
    </source>
</reference>
<dbReference type="InterPro" id="IPR024411">
    <property type="entry name" value="Tail_terminator_phage"/>
</dbReference>
<dbReference type="Proteomes" id="UP000471293">
    <property type="component" value="Unassembled WGS sequence"/>
</dbReference>
<sequence length="143" mass="15247">MSYTTDLLDGLARLLDTGGIGTYRPTGAYTKGETAITIGTMPPVPDRVICLTAYPVEESAALTDTTTGVQVWTRAGPDPRDAIDLDDDAFGLLQGSGPHLWGVARVQLIYRQSAVGLGPDANGCHQQVSNFYCRAHRAAPNLE</sequence>
<name>A0A6N9U7G7_STRHA</name>
<dbReference type="EMBL" id="JAAGLQ010000648">
    <property type="protein sequence ID" value="NEA19814.1"/>
    <property type="molecule type" value="Genomic_DNA"/>
</dbReference>
<dbReference type="AlphaFoldDB" id="A0A6N9U7G7"/>
<dbReference type="Pfam" id="PF12691">
    <property type="entry name" value="Phage_tail_terminator_6"/>
    <property type="match status" value="1"/>
</dbReference>
<evidence type="ECO:0008006" key="3">
    <source>
        <dbReference type="Google" id="ProtNLM"/>
    </source>
</evidence>
<evidence type="ECO:0000313" key="1">
    <source>
        <dbReference type="EMBL" id="NEA19814.1"/>
    </source>
</evidence>